<dbReference type="RefSeq" id="WP_086955995.1">
    <property type="nucleotide sequence ID" value="NZ_CAWNQC010000267.1"/>
</dbReference>
<dbReference type="InterPro" id="IPR029044">
    <property type="entry name" value="Nucleotide-diphossugar_trans"/>
</dbReference>
<dbReference type="AlphaFoldDB" id="A0A1N6MV08"/>
<dbReference type="Proteomes" id="UP000224871">
    <property type="component" value="Unassembled WGS sequence"/>
</dbReference>
<dbReference type="Pfam" id="PF00535">
    <property type="entry name" value="Glycos_transf_2"/>
    <property type="match status" value="1"/>
</dbReference>
<dbReference type="PANTHER" id="PTHR22916:SF51">
    <property type="entry name" value="GLYCOSYLTRANSFERASE EPSH-RELATED"/>
    <property type="match status" value="1"/>
</dbReference>
<dbReference type="CDD" id="cd00761">
    <property type="entry name" value="Glyco_tranf_GTA_type"/>
    <property type="match status" value="1"/>
</dbReference>
<dbReference type="InterPro" id="IPR001173">
    <property type="entry name" value="Glyco_trans_2-like"/>
</dbReference>
<keyword evidence="2" id="KW-0808">Transferase</keyword>
<dbReference type="EMBL" id="NIBU01000067">
    <property type="protein sequence ID" value="PHM30137.1"/>
    <property type="molecule type" value="Genomic_DNA"/>
</dbReference>
<name>A0A1N6MV08_9GAMM</name>
<dbReference type="PANTHER" id="PTHR22916">
    <property type="entry name" value="GLYCOSYLTRANSFERASE"/>
    <property type="match status" value="1"/>
</dbReference>
<reference evidence="6" key="2">
    <citation type="submission" date="2016-12" db="EMBL/GenBank/DDBJ databases">
        <authorList>
            <person name="Gaudriault S."/>
        </authorList>
    </citation>
    <scope>NUCLEOTIDE SEQUENCE [LARGE SCALE GENOMIC DNA]</scope>
    <source>
        <strain evidence="6">HGB1681 (deposited as PTA-6826 in the American Type Culture Collection)</strain>
    </source>
</reference>
<gene>
    <name evidence="4" type="ORF">Xinn_03501</name>
    <name evidence="5" type="ORF">XIS1_1640009</name>
</gene>
<dbReference type="SUPFAM" id="SSF53448">
    <property type="entry name" value="Nucleotide-diphospho-sugar transferases"/>
    <property type="match status" value="1"/>
</dbReference>
<dbReference type="EMBL" id="FTLG01000073">
    <property type="protein sequence ID" value="SIP72713.1"/>
    <property type="molecule type" value="Genomic_DNA"/>
</dbReference>
<dbReference type="GO" id="GO:0016758">
    <property type="term" value="F:hexosyltransferase activity"/>
    <property type="evidence" value="ECO:0007669"/>
    <property type="project" value="UniProtKB-ARBA"/>
</dbReference>
<evidence type="ECO:0000259" key="3">
    <source>
        <dbReference type="Pfam" id="PF00535"/>
    </source>
</evidence>
<evidence type="ECO:0000256" key="2">
    <source>
        <dbReference type="ARBA" id="ARBA00022679"/>
    </source>
</evidence>
<sequence>MAPILSIIVTAHNFENFIFNCLISIKRCIGSNIDGSIELILVDDKSSDKTSEIMLNFSKQEYRYAKYFRTEFGNIGKVRSFAIENSFGKYITFIDGDDTIPEFDLDKVMVFLVHNEVDILISKINEVYKDSDYVAQSDFILPLGMTQHQAIKEFLIHKKFQAHLCSKFFNRNLFNNIKIPAMACYEDAFIFPDILMKSKKIFITNSIFYNYIKRIGSLSNNINHNKVNVMADVIFHMNNTFGEKYKNLIVTHAVEHLLKNKDLLSYERSNYLKKMIKVVSKASYFLDPHVRFSFKKKILKL</sequence>
<accession>A0A1N6MV08</accession>
<evidence type="ECO:0000313" key="6">
    <source>
        <dbReference type="Proteomes" id="UP000196435"/>
    </source>
</evidence>
<reference evidence="4 7" key="3">
    <citation type="journal article" date="2017" name="Nat. Microbiol.">
        <title>Natural product diversity associated with the nematode symbionts Photorhabdus and Xenorhabdus.</title>
        <authorList>
            <person name="Tobias N.J."/>
            <person name="Wolff H."/>
            <person name="Djahanschiri B."/>
            <person name="Grundmann F."/>
            <person name="Kronenwerth M."/>
            <person name="Shi Y.M."/>
            <person name="Simonyi S."/>
            <person name="Grun P."/>
            <person name="Shapiro-Ilan D."/>
            <person name="Pidot S.J."/>
            <person name="Stinear T.P."/>
            <person name="Ebersberger I."/>
            <person name="Bode H.B."/>
        </authorList>
    </citation>
    <scope>NUCLEOTIDE SEQUENCE [LARGE SCALE GENOMIC DNA]</scope>
    <source>
        <strain evidence="4 7">DSM 16336</strain>
    </source>
</reference>
<dbReference type="Proteomes" id="UP000196435">
    <property type="component" value="Unassembled WGS sequence"/>
</dbReference>
<dbReference type="OrthoDB" id="6432904at2"/>
<evidence type="ECO:0000256" key="1">
    <source>
        <dbReference type="ARBA" id="ARBA00022676"/>
    </source>
</evidence>
<proteinExistence type="predicted"/>
<evidence type="ECO:0000313" key="5">
    <source>
        <dbReference type="EMBL" id="SIP72713.1"/>
    </source>
</evidence>
<dbReference type="Gene3D" id="3.90.550.10">
    <property type="entry name" value="Spore Coat Polysaccharide Biosynthesis Protein SpsA, Chain A"/>
    <property type="match status" value="1"/>
</dbReference>
<keyword evidence="7" id="KW-1185">Reference proteome</keyword>
<protein>
    <submittedName>
        <fullName evidence="4">Ss-1,4-galactosyltransferase</fullName>
    </submittedName>
</protein>
<organism evidence="5 6">
    <name type="scientific">Xenorhabdus innexi</name>
    <dbReference type="NCBI Taxonomy" id="290109"/>
    <lineage>
        <taxon>Bacteria</taxon>
        <taxon>Pseudomonadati</taxon>
        <taxon>Pseudomonadota</taxon>
        <taxon>Gammaproteobacteria</taxon>
        <taxon>Enterobacterales</taxon>
        <taxon>Morganellaceae</taxon>
        <taxon>Xenorhabdus</taxon>
    </lineage>
</organism>
<feature type="domain" description="Glycosyltransferase 2-like" evidence="3">
    <location>
        <begin position="6"/>
        <end position="169"/>
    </location>
</feature>
<keyword evidence="1" id="KW-0328">Glycosyltransferase</keyword>
<reference evidence="5" key="1">
    <citation type="submission" date="2016-12" db="EMBL/GenBank/DDBJ databases">
        <authorList>
            <person name="Song W.-J."/>
            <person name="Kurnit D.M."/>
        </authorList>
    </citation>
    <scope>NUCLEOTIDE SEQUENCE [LARGE SCALE GENOMIC DNA]</scope>
    <source>
        <strain evidence="5">HGB1681</strain>
    </source>
</reference>
<evidence type="ECO:0000313" key="4">
    <source>
        <dbReference type="EMBL" id="PHM30137.1"/>
    </source>
</evidence>
<evidence type="ECO:0000313" key="7">
    <source>
        <dbReference type="Proteomes" id="UP000224871"/>
    </source>
</evidence>